<dbReference type="HOGENOM" id="CLU_192201_1_2_9"/>
<name>R4K319_CLOPA</name>
<proteinExistence type="predicted"/>
<dbReference type="PATRIC" id="fig|86416.3.peg.2087"/>
<evidence type="ECO:0000313" key="2">
    <source>
        <dbReference type="Proteomes" id="UP000013523"/>
    </source>
</evidence>
<dbReference type="KEGG" id="cpas:Clopa_2112"/>
<keyword evidence="2" id="KW-1185">Reference proteome</keyword>
<dbReference type="AlphaFoldDB" id="R4K319"/>
<reference evidence="1 2" key="1">
    <citation type="submission" date="2012-01" db="EMBL/GenBank/DDBJ databases">
        <title>Complete sequence of chromosome of Clostridium pasteurianum BC1.</title>
        <authorList>
            <consortium name="US DOE Joint Genome Institute"/>
            <person name="Lucas S."/>
            <person name="Han J."/>
            <person name="Lapidus A."/>
            <person name="Cheng J.-F."/>
            <person name="Goodwin L."/>
            <person name="Pitluck S."/>
            <person name="Peters L."/>
            <person name="Mikhailova N."/>
            <person name="Teshima H."/>
            <person name="Detter J.C."/>
            <person name="Han C."/>
            <person name="Tapia R."/>
            <person name="Land M."/>
            <person name="Hauser L."/>
            <person name="Kyrpides N."/>
            <person name="Ivanova N."/>
            <person name="Pagani I."/>
            <person name="Dunn J."/>
            <person name="Taghavi S."/>
            <person name="Francis A."/>
            <person name="van der Lelie D."/>
            <person name="Woyke T."/>
        </authorList>
    </citation>
    <scope>NUCLEOTIDE SEQUENCE [LARGE SCALE GENOMIC DNA]</scope>
    <source>
        <strain evidence="1 2">BC1</strain>
    </source>
</reference>
<gene>
    <name evidence="1" type="ORF">Clopa_2112</name>
</gene>
<dbReference type="RefSeq" id="WP_015615301.1">
    <property type="nucleotide sequence ID" value="NC_021182.1"/>
</dbReference>
<dbReference type="OrthoDB" id="1920452at2"/>
<dbReference type="Pfam" id="PF12244">
    <property type="entry name" value="DUF3606"/>
    <property type="match status" value="1"/>
</dbReference>
<dbReference type="Proteomes" id="UP000013523">
    <property type="component" value="Chromosome"/>
</dbReference>
<protein>
    <submittedName>
        <fullName evidence="1">Uncharacterized protein</fullName>
    </submittedName>
</protein>
<dbReference type="InterPro" id="IPR022037">
    <property type="entry name" value="DUF3606"/>
</dbReference>
<accession>R4K319</accession>
<evidence type="ECO:0000313" key="1">
    <source>
        <dbReference type="EMBL" id="AGK96993.1"/>
    </source>
</evidence>
<dbReference type="EMBL" id="CP003261">
    <property type="protein sequence ID" value="AGK96993.1"/>
    <property type="molecule type" value="Genomic_DNA"/>
</dbReference>
<sequence>MLLFKIKPRTKIYYAVPSDYSTINIFEQGEVNWWCKELSCTEEELIDTVNKVGESTYRVKEYFGEN</sequence>
<organism evidence="1 2">
    <name type="scientific">Clostridium pasteurianum BC1</name>
    <dbReference type="NCBI Taxonomy" id="86416"/>
    <lineage>
        <taxon>Bacteria</taxon>
        <taxon>Bacillati</taxon>
        <taxon>Bacillota</taxon>
        <taxon>Clostridia</taxon>
        <taxon>Eubacteriales</taxon>
        <taxon>Clostridiaceae</taxon>
        <taxon>Clostridium</taxon>
    </lineage>
</organism>